<reference evidence="1" key="1">
    <citation type="submission" date="2022-10" db="EMBL/GenBank/DDBJ databases">
        <title>Culturing micro-colonial fungi from biological soil crusts in the Mojave desert and describing Neophaeococcomyces mojavensis, and introducing the new genera and species Taxawa tesnikishii.</title>
        <authorList>
            <person name="Kurbessoian T."/>
            <person name="Stajich J.E."/>
        </authorList>
    </citation>
    <scope>NUCLEOTIDE SEQUENCE</scope>
    <source>
        <strain evidence="1">JES_112</strain>
    </source>
</reference>
<dbReference type="EMBL" id="JAPDRQ010000023">
    <property type="protein sequence ID" value="KAJ9661423.1"/>
    <property type="molecule type" value="Genomic_DNA"/>
</dbReference>
<evidence type="ECO:0000313" key="2">
    <source>
        <dbReference type="Proteomes" id="UP001172386"/>
    </source>
</evidence>
<name>A0ACC3AG13_9EURO</name>
<organism evidence="1 2">
    <name type="scientific">Neophaeococcomyces mojaviensis</name>
    <dbReference type="NCBI Taxonomy" id="3383035"/>
    <lineage>
        <taxon>Eukaryota</taxon>
        <taxon>Fungi</taxon>
        <taxon>Dikarya</taxon>
        <taxon>Ascomycota</taxon>
        <taxon>Pezizomycotina</taxon>
        <taxon>Eurotiomycetes</taxon>
        <taxon>Chaetothyriomycetidae</taxon>
        <taxon>Chaetothyriales</taxon>
        <taxon>Chaetothyriales incertae sedis</taxon>
        <taxon>Neophaeococcomyces</taxon>
    </lineage>
</organism>
<dbReference type="Proteomes" id="UP001172386">
    <property type="component" value="Unassembled WGS sequence"/>
</dbReference>
<proteinExistence type="predicted"/>
<comment type="caution">
    <text evidence="1">The sequence shown here is derived from an EMBL/GenBank/DDBJ whole genome shotgun (WGS) entry which is preliminary data.</text>
</comment>
<sequence length="497" mass="55465">MKVWFEYPESTRFARYPYDVLYTPIFFANEGVSGHLCIEANESISGEIYHLTAEVGLIGSASLGILNIGGRAANVYDARYAFSAVGFRPIVTVPVLDIYDTISLAAGSYERSGVVGRRVPFSFPVPAQTLAELREMTPSLKLISSDTETTLDILKDQSPIMILNVRYLLTAILFSGNVQKQKIEQEIRVFISLDDQQVPSPLPEISDRVTQHRRSSLVSLKGARSLTFRPGRRKSFHEGGNHIIIEADDPEPFCFQTHSDAAATKVRLTLTYGSNDPTAEAPGPVQGNVEWLMKSLSSIAVQPNNRPENAPPSEDAFHLRSRHLPLRKLKMNWTGWERPDPDENAGHAWKSVQELWLTQPTTCGLTPTFRTSFISHQYSMWLQIDLSGKGMKGRSYKVELNVPVKVRYDIGLAPSYALDHSLPQYSVDEGEITQQPGPPPEHPFPDRGETPPPEPAPPERHVMRYAPDELAELIRSTEGVDLNAQDPPPFHRRATTT</sequence>
<evidence type="ECO:0000313" key="1">
    <source>
        <dbReference type="EMBL" id="KAJ9661423.1"/>
    </source>
</evidence>
<gene>
    <name evidence="1" type="ORF">H2198_001991</name>
</gene>
<accession>A0ACC3AG13</accession>
<keyword evidence="2" id="KW-1185">Reference proteome</keyword>
<protein>
    <submittedName>
        <fullName evidence="1">Uncharacterized protein</fullName>
    </submittedName>
</protein>